<feature type="compositionally biased region" description="Pro residues" evidence="1">
    <location>
        <begin position="1"/>
        <end position="10"/>
    </location>
</feature>
<dbReference type="Proteomes" id="UP001165060">
    <property type="component" value="Unassembled WGS sequence"/>
</dbReference>
<reference evidence="2 3" key="1">
    <citation type="journal article" date="2023" name="Commun. Biol.">
        <title>Genome analysis of Parmales, the sister group of diatoms, reveals the evolutionary specialization of diatoms from phago-mixotrophs to photoautotrophs.</title>
        <authorList>
            <person name="Ban H."/>
            <person name="Sato S."/>
            <person name="Yoshikawa S."/>
            <person name="Yamada K."/>
            <person name="Nakamura Y."/>
            <person name="Ichinomiya M."/>
            <person name="Sato N."/>
            <person name="Blanc-Mathieu R."/>
            <person name="Endo H."/>
            <person name="Kuwata A."/>
            <person name="Ogata H."/>
        </authorList>
    </citation>
    <scope>NUCLEOTIDE SEQUENCE [LARGE SCALE GENOMIC DNA]</scope>
</reference>
<evidence type="ECO:0000313" key="3">
    <source>
        <dbReference type="Proteomes" id="UP001165060"/>
    </source>
</evidence>
<keyword evidence="3" id="KW-1185">Reference proteome</keyword>
<gene>
    <name evidence="2" type="ORF">TeGR_g578</name>
</gene>
<name>A0ABQ6N3F6_9STRA</name>
<feature type="region of interest" description="Disordered" evidence="1">
    <location>
        <begin position="1"/>
        <end position="27"/>
    </location>
</feature>
<protein>
    <submittedName>
        <fullName evidence="2">Uncharacterized protein</fullName>
    </submittedName>
</protein>
<evidence type="ECO:0000313" key="2">
    <source>
        <dbReference type="EMBL" id="GMI39434.1"/>
    </source>
</evidence>
<sequence length="413" mass="44790">MSSPPPPSAAPPSAAAPSASPASGQQPADYEALANVILLGCKAHAAAAYQSRIKPLVQDFRSRGEVEKPGGWRSLCELLRRQVPAALFERFLEEHKKRRRAAEWQRQGFTRDPMEDLDSPLDAGAEAYRRSWHTPEIAKAVSLEREQYELITGSTRDIQAPFPARIPESLPIEDCHPSVPALNLLTPRMCFARLRLPPYSDWQNSPHARSAPAYTPAAAANDPALALLSEALELFVTRLITGAVRSAQADLDPIRLLEAQRAAAAAPHVAPPPLGVRIACDLEKQVARQQHAAGMLVRRQELALAERAAQGGAQRPEAASVEARHLDAVPGMAALSRRPALPGRRESLDRELQAMAGFVKRGRKHPLGEVPGDGTGRVGRADVKRAAERMAGGGAVKRIRNRDMDRLIEEAGV</sequence>
<accession>A0ABQ6N3F6</accession>
<dbReference type="EMBL" id="BRYB01003605">
    <property type="protein sequence ID" value="GMI39434.1"/>
    <property type="molecule type" value="Genomic_DNA"/>
</dbReference>
<comment type="caution">
    <text evidence="2">The sequence shown here is derived from an EMBL/GenBank/DDBJ whole genome shotgun (WGS) entry which is preliminary data.</text>
</comment>
<proteinExistence type="predicted"/>
<feature type="compositionally biased region" description="Low complexity" evidence="1">
    <location>
        <begin position="11"/>
        <end position="23"/>
    </location>
</feature>
<feature type="non-terminal residue" evidence="2">
    <location>
        <position position="1"/>
    </location>
</feature>
<organism evidence="2 3">
    <name type="scientific">Tetraparma gracilis</name>
    <dbReference type="NCBI Taxonomy" id="2962635"/>
    <lineage>
        <taxon>Eukaryota</taxon>
        <taxon>Sar</taxon>
        <taxon>Stramenopiles</taxon>
        <taxon>Ochrophyta</taxon>
        <taxon>Bolidophyceae</taxon>
        <taxon>Parmales</taxon>
        <taxon>Triparmaceae</taxon>
        <taxon>Tetraparma</taxon>
    </lineage>
</organism>
<evidence type="ECO:0000256" key="1">
    <source>
        <dbReference type="SAM" id="MobiDB-lite"/>
    </source>
</evidence>